<evidence type="ECO:0000313" key="3">
    <source>
        <dbReference type="Proteomes" id="UP000319731"/>
    </source>
</evidence>
<gene>
    <name evidence="2" type="ORF">SmJEL517_g01632</name>
</gene>
<dbReference type="RefSeq" id="XP_031026635.1">
    <property type="nucleotide sequence ID" value="XM_031167560.1"/>
</dbReference>
<evidence type="ECO:0000259" key="1">
    <source>
        <dbReference type="PROSITE" id="PS50181"/>
    </source>
</evidence>
<sequence length="390" mass="43615">MLNDIPTELVLKICTYLPLDTNFYLAGTCRSLKIIARDPILYKLLVIPKLHPHKLLDLLSLLTKWNIPLRLLHIQQTDPKYKTRHHHQRGLDLEEAAAITTATAAPGAQSTLDSKYLLNRIISFLESCDVGILASLIIEPCVWMGCKTEEVLKLFRRTPCLKRLHIPSPTLFADNFIVLTTHLPLMERISGITYTPTPRAIHAIGTNWLNLTALDVSDDHAGYEIAHALALVFSNCKSLVNVRISQVVPCTAGWAAILKTMEKAANTTIYATDEDGDVIMQTCNNKIMKTSATSTISSSSSTMTSMYQMPTMAESVTHLELSVMCYCRNAARLLDVTTCHILKRIFPNVNRFVYHYEGALRGVDVEATRNELNEFARKWVGDHGIAKIVV</sequence>
<evidence type="ECO:0000313" key="2">
    <source>
        <dbReference type="EMBL" id="TPX36322.1"/>
    </source>
</evidence>
<dbReference type="Proteomes" id="UP000319731">
    <property type="component" value="Unassembled WGS sequence"/>
</dbReference>
<dbReference type="InterPro" id="IPR001810">
    <property type="entry name" value="F-box_dom"/>
</dbReference>
<dbReference type="Gene3D" id="3.80.10.10">
    <property type="entry name" value="Ribonuclease Inhibitor"/>
    <property type="match status" value="1"/>
</dbReference>
<accession>A0A507C9N8</accession>
<keyword evidence="3" id="KW-1185">Reference proteome</keyword>
<proteinExistence type="predicted"/>
<name>A0A507C9N8_9FUNG</name>
<dbReference type="SUPFAM" id="SSF81383">
    <property type="entry name" value="F-box domain"/>
    <property type="match status" value="1"/>
</dbReference>
<dbReference type="PROSITE" id="PS50181">
    <property type="entry name" value="FBOX"/>
    <property type="match status" value="1"/>
</dbReference>
<dbReference type="EMBL" id="QEAO01000005">
    <property type="protein sequence ID" value="TPX36322.1"/>
    <property type="molecule type" value="Genomic_DNA"/>
</dbReference>
<organism evidence="2 3">
    <name type="scientific">Synchytrium microbalum</name>
    <dbReference type="NCBI Taxonomy" id="1806994"/>
    <lineage>
        <taxon>Eukaryota</taxon>
        <taxon>Fungi</taxon>
        <taxon>Fungi incertae sedis</taxon>
        <taxon>Chytridiomycota</taxon>
        <taxon>Chytridiomycota incertae sedis</taxon>
        <taxon>Chytridiomycetes</taxon>
        <taxon>Synchytriales</taxon>
        <taxon>Synchytriaceae</taxon>
        <taxon>Synchytrium</taxon>
    </lineage>
</organism>
<protein>
    <recommendedName>
        <fullName evidence="1">F-box domain-containing protein</fullName>
    </recommendedName>
</protein>
<dbReference type="GeneID" id="42002857"/>
<dbReference type="Pfam" id="PF12937">
    <property type="entry name" value="F-box-like"/>
    <property type="match status" value="1"/>
</dbReference>
<reference evidence="2 3" key="1">
    <citation type="journal article" date="2019" name="Sci. Rep.">
        <title>Comparative genomics of chytrid fungi reveal insights into the obligate biotrophic and pathogenic lifestyle of Synchytrium endobioticum.</title>
        <authorList>
            <person name="van de Vossenberg B.T.L.H."/>
            <person name="Warris S."/>
            <person name="Nguyen H.D.T."/>
            <person name="van Gent-Pelzer M.P.E."/>
            <person name="Joly D.L."/>
            <person name="van de Geest H.C."/>
            <person name="Bonants P.J.M."/>
            <person name="Smith D.S."/>
            <person name="Levesque C.A."/>
            <person name="van der Lee T.A.J."/>
        </authorList>
    </citation>
    <scope>NUCLEOTIDE SEQUENCE [LARGE SCALE GENOMIC DNA]</scope>
    <source>
        <strain evidence="2 3">JEL517</strain>
    </source>
</reference>
<feature type="domain" description="F-box" evidence="1">
    <location>
        <begin position="1"/>
        <end position="45"/>
    </location>
</feature>
<dbReference type="InterPro" id="IPR032675">
    <property type="entry name" value="LRR_dom_sf"/>
</dbReference>
<comment type="caution">
    <text evidence="2">The sequence shown here is derived from an EMBL/GenBank/DDBJ whole genome shotgun (WGS) entry which is preliminary data.</text>
</comment>
<dbReference type="InterPro" id="IPR036047">
    <property type="entry name" value="F-box-like_dom_sf"/>
</dbReference>
<dbReference type="AlphaFoldDB" id="A0A507C9N8"/>